<dbReference type="GO" id="GO:0016020">
    <property type="term" value="C:membrane"/>
    <property type="evidence" value="ECO:0007669"/>
    <property type="project" value="UniProtKB-SubCell"/>
</dbReference>
<dbReference type="GO" id="GO:0005509">
    <property type="term" value="F:calcium ion binding"/>
    <property type="evidence" value="ECO:0007669"/>
    <property type="project" value="InterPro"/>
</dbReference>
<sequence length="835" mass="83187">MVSLSFGGTYLGGALTGPAVAAEMIFVGSGAARELHLVDFATGITTRFAVTAGGIGAMLGQVSHTLNRTSLIAGDFYGSVLTGVVTAALDPATTDAQSAYLHLNADYDERVELLGASVGGQSYLIAAESVGSGFSIFSVGAGGALTLQGSVQDDGGSYAAGITALARVTVGGHSFILTGSASESGVSSYEVLAGGQIAHRDSIGVGEVVPLQAVTELRTVSTAGQDYVLVGSATNSALTVLRVAADGSMVATDHVVDDLLTRFSSVTALATLSVNGRAFIVAGGHDDGLSLFTLLPGGQLLHLQTLADSTATTLAAPSDITMTVVGTEIQIFVSSGLEAGLTLYRIDIAALGQTLAQPGSVLPGGSGDDLLVLTGGDGLLSGGGGADILRDGAGNDALRGGAGADIFVLTEDGRADTILDFEPGKDRIDLTLLPFLRNLQQLQFTPIAGGIVIQYGVELLTVLTASGNSLTQADFAASSLLSLTRFPIIPGATGVMPDLPGQTPASPLLVQGTLLADTLAGTAGSDFYNGMDGNDTFLASAGADHFDGGTGVDLVSYTGLGAAGIYLDQPDLNWGSAAGHSFASVENVTGSAFADALTGDAFANLLTGGDGNDTLVGGDGDDVIRAGRDNDVANGGADNDRIELDTGDDTASGAAGDDTIYGGPGNDLLSGSDGDDVIFGEGGDDIIAGGAGNDMLDGGADNDRMLGGGGDDMMFGGAGDDSLLGLAGADALSGGDGNDTLSGGVGDDALNGGAGADVFLFDSFRPGEVDVIEDFEPGTDVIAMRHVAAPGDSNGFAALGIAPIAGGYEVSFAGHVIEVFGPLDFTLSPTDFLFL</sequence>
<evidence type="ECO:0000256" key="2">
    <source>
        <dbReference type="ARBA" id="ARBA00004370"/>
    </source>
</evidence>
<dbReference type="InterPro" id="IPR018511">
    <property type="entry name" value="Hemolysin-typ_Ca-bd_CS"/>
</dbReference>
<dbReference type="RefSeq" id="WP_105514937.1">
    <property type="nucleotide sequence ID" value="NZ_PVEP01000004.1"/>
</dbReference>
<comment type="subcellular location">
    <subcellularLocation>
        <location evidence="2">Membrane</location>
    </subcellularLocation>
    <subcellularLocation>
        <location evidence="3">Secreted</location>
    </subcellularLocation>
</comment>
<dbReference type="PRINTS" id="PR00313">
    <property type="entry name" value="CABNDNGRPT"/>
</dbReference>
<comment type="caution">
    <text evidence="11">The sequence shown here is derived from an EMBL/GenBank/DDBJ whole genome shotgun (WGS) entry which is preliminary data.</text>
</comment>
<evidence type="ECO:0000313" key="11">
    <source>
        <dbReference type="EMBL" id="PQV56784.1"/>
    </source>
</evidence>
<dbReference type="PRINTS" id="PR01488">
    <property type="entry name" value="RTXTOXINA"/>
</dbReference>
<protein>
    <submittedName>
        <fullName evidence="11">Ca2+-binding RTX toxin-like protein</fullName>
    </submittedName>
</protein>
<keyword evidence="12" id="KW-1185">Reference proteome</keyword>
<dbReference type="EMBL" id="PVEP01000004">
    <property type="protein sequence ID" value="PQV56784.1"/>
    <property type="molecule type" value="Genomic_DNA"/>
</dbReference>
<gene>
    <name evidence="11" type="ORF">LX70_02358</name>
</gene>
<evidence type="ECO:0000259" key="10">
    <source>
        <dbReference type="Pfam" id="PF08548"/>
    </source>
</evidence>
<evidence type="ECO:0000256" key="3">
    <source>
        <dbReference type="ARBA" id="ARBA00004613"/>
    </source>
</evidence>
<dbReference type="GO" id="GO:0090729">
    <property type="term" value="F:toxin activity"/>
    <property type="evidence" value="ECO:0007669"/>
    <property type="project" value="UniProtKB-KW"/>
</dbReference>
<dbReference type="PROSITE" id="PS00330">
    <property type="entry name" value="HEMOLYSIN_CALCIUM"/>
    <property type="match status" value="3"/>
</dbReference>
<keyword evidence="4" id="KW-0964">Secreted</keyword>
<dbReference type="AlphaFoldDB" id="A0A2S8S7M4"/>
<keyword evidence="5" id="KW-0800">Toxin</keyword>
<dbReference type="InterPro" id="IPR003995">
    <property type="entry name" value="RTX_toxin_determinant-A"/>
</dbReference>
<evidence type="ECO:0000256" key="1">
    <source>
        <dbReference type="ARBA" id="ARBA00001913"/>
    </source>
</evidence>
<feature type="compositionally biased region" description="Low complexity" evidence="9">
    <location>
        <begin position="649"/>
        <end position="659"/>
    </location>
</feature>
<name>A0A2S8S7M4_9RHOB</name>
<dbReference type="Proteomes" id="UP000238338">
    <property type="component" value="Unassembled WGS sequence"/>
</dbReference>
<dbReference type="InterPro" id="IPR050557">
    <property type="entry name" value="RTX_toxin/Mannuronan_C5-epim"/>
</dbReference>
<dbReference type="PANTHER" id="PTHR38340:SF1">
    <property type="entry name" value="S-LAYER PROTEIN"/>
    <property type="match status" value="1"/>
</dbReference>
<evidence type="ECO:0000256" key="6">
    <source>
        <dbReference type="ARBA" id="ARBA00022737"/>
    </source>
</evidence>
<accession>A0A2S8S7M4</accession>
<feature type="region of interest" description="Disordered" evidence="9">
    <location>
        <begin position="629"/>
        <end position="674"/>
    </location>
</feature>
<proteinExistence type="predicted"/>
<dbReference type="Pfam" id="PF00353">
    <property type="entry name" value="HemolysinCabind"/>
    <property type="match status" value="5"/>
</dbReference>
<evidence type="ECO:0000256" key="9">
    <source>
        <dbReference type="SAM" id="MobiDB-lite"/>
    </source>
</evidence>
<dbReference type="OrthoDB" id="9342475at2"/>
<dbReference type="Gene3D" id="2.150.10.10">
    <property type="entry name" value="Serralysin-like metalloprotease, C-terminal"/>
    <property type="match status" value="4"/>
</dbReference>
<evidence type="ECO:0000256" key="4">
    <source>
        <dbReference type="ARBA" id="ARBA00022525"/>
    </source>
</evidence>
<evidence type="ECO:0000256" key="7">
    <source>
        <dbReference type="ARBA" id="ARBA00023026"/>
    </source>
</evidence>
<feature type="domain" description="Peptidase M10 serralysin C-terminal" evidence="10">
    <location>
        <begin position="364"/>
        <end position="453"/>
    </location>
</feature>
<evidence type="ECO:0000256" key="8">
    <source>
        <dbReference type="ARBA" id="ARBA00023136"/>
    </source>
</evidence>
<keyword evidence="6" id="KW-0677">Repeat</keyword>
<evidence type="ECO:0000313" key="12">
    <source>
        <dbReference type="Proteomes" id="UP000238338"/>
    </source>
</evidence>
<dbReference type="Pfam" id="PF08548">
    <property type="entry name" value="Peptidase_M10_C"/>
    <property type="match status" value="1"/>
</dbReference>
<dbReference type="InterPro" id="IPR001343">
    <property type="entry name" value="Hemolysn_Ca-bd"/>
</dbReference>
<dbReference type="InterPro" id="IPR013858">
    <property type="entry name" value="Peptidase_M10B_C"/>
</dbReference>
<dbReference type="PANTHER" id="PTHR38340">
    <property type="entry name" value="S-LAYER PROTEIN"/>
    <property type="match status" value="1"/>
</dbReference>
<keyword evidence="7" id="KW-0843">Virulence</keyword>
<organism evidence="11 12">
    <name type="scientific">Albidovulum denitrificans</name>
    <dbReference type="NCBI Taxonomy" id="404881"/>
    <lineage>
        <taxon>Bacteria</taxon>
        <taxon>Pseudomonadati</taxon>
        <taxon>Pseudomonadota</taxon>
        <taxon>Alphaproteobacteria</taxon>
        <taxon>Rhodobacterales</taxon>
        <taxon>Paracoccaceae</taxon>
        <taxon>Albidovulum</taxon>
    </lineage>
</organism>
<reference evidence="11 12" key="1">
    <citation type="submission" date="2018-02" db="EMBL/GenBank/DDBJ databases">
        <title>Genomic Encyclopedia of Archaeal and Bacterial Type Strains, Phase II (KMG-II): from individual species to whole genera.</title>
        <authorList>
            <person name="Goeker M."/>
        </authorList>
    </citation>
    <scope>NUCLEOTIDE SEQUENCE [LARGE SCALE GENOMIC DNA]</scope>
    <source>
        <strain evidence="11 12">DSM 18921</strain>
    </source>
</reference>
<dbReference type="InterPro" id="IPR011049">
    <property type="entry name" value="Serralysin-like_metalloprot_C"/>
</dbReference>
<dbReference type="SUPFAM" id="SSF51120">
    <property type="entry name" value="beta-Roll"/>
    <property type="match status" value="3"/>
</dbReference>
<keyword evidence="8" id="KW-0472">Membrane</keyword>
<dbReference type="GO" id="GO:0005615">
    <property type="term" value="C:extracellular space"/>
    <property type="evidence" value="ECO:0007669"/>
    <property type="project" value="InterPro"/>
</dbReference>
<comment type="cofactor">
    <cofactor evidence="1">
        <name>Ca(2+)</name>
        <dbReference type="ChEBI" id="CHEBI:29108"/>
    </cofactor>
</comment>
<evidence type="ECO:0000256" key="5">
    <source>
        <dbReference type="ARBA" id="ARBA00022656"/>
    </source>
</evidence>